<gene>
    <name evidence="6" type="primary">frr</name>
    <name evidence="8" type="ORF">SAMN04487931_105337</name>
</gene>
<keyword evidence="9" id="KW-1185">Reference proteome</keyword>
<evidence type="ECO:0000256" key="5">
    <source>
        <dbReference type="ARBA" id="ARBA00025050"/>
    </source>
</evidence>
<name>A0A1H2GQV7_9BACT</name>
<dbReference type="GO" id="GO:0002184">
    <property type="term" value="P:cytoplasmic translational termination"/>
    <property type="evidence" value="ECO:0007669"/>
    <property type="project" value="TreeGrafter"/>
</dbReference>
<evidence type="ECO:0000313" key="8">
    <source>
        <dbReference type="EMBL" id="SDU21934.1"/>
    </source>
</evidence>
<dbReference type="EMBL" id="FNLL01000005">
    <property type="protein sequence ID" value="SDU21934.1"/>
    <property type="molecule type" value="Genomic_DNA"/>
</dbReference>
<sequence length="185" mass="20961">MINEVIQETRERMGKSEKAFEKELSKVRTGRASQAILDGVKVDYYGTQTPLPQMATVSIPESRLITVKPWDVSVINQVEKAILKANLGLTPSNDGKLIRISIPPLTEERRKEIAKSASKICEDYKVAIRNIRRDSNEILKDLQKEGDISEDDSFKAQKLVQESTDQFIKKLDEIFAGKEKEILEV</sequence>
<evidence type="ECO:0000256" key="4">
    <source>
        <dbReference type="ARBA" id="ARBA00022917"/>
    </source>
</evidence>
<dbReference type="HAMAP" id="MF_00040">
    <property type="entry name" value="RRF"/>
    <property type="match status" value="1"/>
</dbReference>
<accession>A0A1H2GQV7</accession>
<dbReference type="PANTHER" id="PTHR20982">
    <property type="entry name" value="RIBOSOME RECYCLING FACTOR"/>
    <property type="match status" value="1"/>
</dbReference>
<keyword evidence="4 6" id="KW-0648">Protein biosynthesis</keyword>
<dbReference type="InterPro" id="IPR036191">
    <property type="entry name" value="RRF_sf"/>
</dbReference>
<organism evidence="8 9">
    <name type="scientific">Desulfobacula phenolica</name>
    <dbReference type="NCBI Taxonomy" id="90732"/>
    <lineage>
        <taxon>Bacteria</taxon>
        <taxon>Pseudomonadati</taxon>
        <taxon>Thermodesulfobacteriota</taxon>
        <taxon>Desulfobacteria</taxon>
        <taxon>Desulfobacterales</taxon>
        <taxon>Desulfobacteraceae</taxon>
        <taxon>Desulfobacula</taxon>
    </lineage>
</organism>
<dbReference type="FunFam" id="1.10.132.20:FF:000001">
    <property type="entry name" value="Ribosome-recycling factor"/>
    <property type="match status" value="1"/>
</dbReference>
<dbReference type="InterPro" id="IPR002661">
    <property type="entry name" value="Ribosome_recyc_fac"/>
</dbReference>
<dbReference type="Proteomes" id="UP000199608">
    <property type="component" value="Unassembled WGS sequence"/>
</dbReference>
<dbReference type="AlphaFoldDB" id="A0A1H2GQV7"/>
<dbReference type="PANTHER" id="PTHR20982:SF3">
    <property type="entry name" value="MITOCHONDRIAL RIBOSOME RECYCLING FACTOR PSEUDO 1"/>
    <property type="match status" value="1"/>
</dbReference>
<reference evidence="9" key="1">
    <citation type="submission" date="2016-10" db="EMBL/GenBank/DDBJ databases">
        <authorList>
            <person name="Varghese N."/>
            <person name="Submissions S."/>
        </authorList>
    </citation>
    <scope>NUCLEOTIDE SEQUENCE [LARGE SCALE GENOMIC DNA]</scope>
    <source>
        <strain evidence="9">DSM 3384</strain>
    </source>
</reference>
<evidence type="ECO:0000313" key="9">
    <source>
        <dbReference type="Proteomes" id="UP000199608"/>
    </source>
</evidence>
<dbReference type="Gene3D" id="3.30.1360.40">
    <property type="match status" value="1"/>
</dbReference>
<dbReference type="Pfam" id="PF01765">
    <property type="entry name" value="RRF"/>
    <property type="match status" value="1"/>
</dbReference>
<keyword evidence="3 6" id="KW-0963">Cytoplasm</keyword>
<evidence type="ECO:0000256" key="3">
    <source>
        <dbReference type="ARBA" id="ARBA00022490"/>
    </source>
</evidence>
<protein>
    <recommendedName>
        <fullName evidence="6">Ribosome-recycling factor</fullName>
        <shortName evidence="6">RRF</shortName>
    </recommendedName>
    <alternativeName>
        <fullName evidence="6">Ribosome-releasing factor</fullName>
    </alternativeName>
</protein>
<comment type="subcellular location">
    <subcellularLocation>
        <location evidence="1 6">Cytoplasm</location>
    </subcellularLocation>
</comment>
<dbReference type="Gene3D" id="1.10.132.20">
    <property type="entry name" value="Ribosome-recycling factor"/>
    <property type="match status" value="1"/>
</dbReference>
<dbReference type="InterPro" id="IPR023584">
    <property type="entry name" value="Ribosome_recyc_fac_dom"/>
</dbReference>
<dbReference type="RefSeq" id="WP_014957144.1">
    <property type="nucleotide sequence ID" value="NZ_FNLL01000005.1"/>
</dbReference>
<dbReference type="FunFam" id="3.30.1360.40:FF:000001">
    <property type="entry name" value="Ribosome-recycling factor"/>
    <property type="match status" value="1"/>
</dbReference>
<evidence type="ECO:0000256" key="1">
    <source>
        <dbReference type="ARBA" id="ARBA00004496"/>
    </source>
</evidence>
<dbReference type="CDD" id="cd00520">
    <property type="entry name" value="RRF"/>
    <property type="match status" value="1"/>
</dbReference>
<comment type="function">
    <text evidence="5 6">Responsible for the release of ribosomes from messenger RNA at the termination of protein biosynthesis. May increase the efficiency of translation by recycling ribosomes from one round of translation to another.</text>
</comment>
<dbReference type="GO" id="GO:0043023">
    <property type="term" value="F:ribosomal large subunit binding"/>
    <property type="evidence" value="ECO:0007669"/>
    <property type="project" value="TreeGrafter"/>
</dbReference>
<proteinExistence type="inferred from homology"/>
<dbReference type="NCBIfam" id="TIGR00496">
    <property type="entry name" value="frr"/>
    <property type="match status" value="1"/>
</dbReference>
<evidence type="ECO:0000259" key="7">
    <source>
        <dbReference type="Pfam" id="PF01765"/>
    </source>
</evidence>
<evidence type="ECO:0000256" key="2">
    <source>
        <dbReference type="ARBA" id="ARBA00005912"/>
    </source>
</evidence>
<dbReference type="SUPFAM" id="SSF55194">
    <property type="entry name" value="Ribosome recycling factor, RRF"/>
    <property type="match status" value="1"/>
</dbReference>
<comment type="similarity">
    <text evidence="2 6">Belongs to the RRF family.</text>
</comment>
<dbReference type="GO" id="GO:0005829">
    <property type="term" value="C:cytosol"/>
    <property type="evidence" value="ECO:0007669"/>
    <property type="project" value="GOC"/>
</dbReference>
<feature type="domain" description="Ribosome recycling factor" evidence="7">
    <location>
        <begin position="20"/>
        <end position="183"/>
    </location>
</feature>
<evidence type="ECO:0000256" key="6">
    <source>
        <dbReference type="HAMAP-Rule" id="MF_00040"/>
    </source>
</evidence>